<accession>A0A1Y4LUM0</accession>
<sequence>MQTAKDLIELCKDKHATVSSCESLTAGLFTSTLASIPGASAVLKGGFVTYFTEMKQVMAHVEKDLIDTFGVVSGECAKQMAQNTREITQSDYCVSFTGNAGPDAMEDKPAGCVFCAIASKDAVKVYHFQYQGLERNELRMQVVQDMINNLAEIIMKE</sequence>
<organism evidence="2 3">
    <name type="scientific">Faecalitalea cylindroides</name>
    <dbReference type="NCBI Taxonomy" id="39483"/>
    <lineage>
        <taxon>Bacteria</taxon>
        <taxon>Bacillati</taxon>
        <taxon>Bacillota</taxon>
        <taxon>Erysipelotrichia</taxon>
        <taxon>Erysipelotrichales</taxon>
        <taxon>Erysipelotrichaceae</taxon>
        <taxon>Faecalitalea</taxon>
    </lineage>
</organism>
<evidence type="ECO:0000259" key="1">
    <source>
        <dbReference type="Pfam" id="PF02464"/>
    </source>
</evidence>
<dbReference type="InterPro" id="IPR008136">
    <property type="entry name" value="CinA_C"/>
</dbReference>
<feature type="domain" description="CinA C-terminal" evidence="1">
    <location>
        <begin position="3"/>
        <end position="152"/>
    </location>
</feature>
<dbReference type="InterPro" id="IPR036653">
    <property type="entry name" value="CinA-like_C"/>
</dbReference>
<reference evidence="3" key="1">
    <citation type="submission" date="2017-04" db="EMBL/GenBank/DDBJ databases">
        <title>Function of individual gut microbiota members based on whole genome sequencing of pure cultures obtained from chicken caecum.</title>
        <authorList>
            <person name="Medvecky M."/>
            <person name="Cejkova D."/>
            <person name="Polansky O."/>
            <person name="Karasova D."/>
            <person name="Kubasova T."/>
            <person name="Cizek A."/>
            <person name="Rychlik I."/>
        </authorList>
    </citation>
    <scope>NUCLEOTIDE SEQUENCE [LARGE SCALE GENOMIC DNA]</scope>
    <source>
        <strain evidence="3">An178</strain>
    </source>
</reference>
<comment type="caution">
    <text evidence="2">The sequence shown here is derived from an EMBL/GenBank/DDBJ whole genome shotgun (WGS) entry which is preliminary data.</text>
</comment>
<evidence type="ECO:0000313" key="2">
    <source>
        <dbReference type="EMBL" id="OUP60316.1"/>
    </source>
</evidence>
<dbReference type="AlphaFoldDB" id="A0A1Y4LUM0"/>
<dbReference type="Proteomes" id="UP000195447">
    <property type="component" value="Unassembled WGS sequence"/>
</dbReference>
<dbReference type="RefSeq" id="WP_087158653.1">
    <property type="nucleotide sequence ID" value="NZ_NFKM01000010.1"/>
</dbReference>
<dbReference type="Pfam" id="PF02464">
    <property type="entry name" value="CinA"/>
    <property type="match status" value="1"/>
</dbReference>
<keyword evidence="3" id="KW-1185">Reference proteome</keyword>
<dbReference type="EMBL" id="NFKM01000010">
    <property type="protein sequence ID" value="OUP60316.1"/>
    <property type="molecule type" value="Genomic_DNA"/>
</dbReference>
<dbReference type="SUPFAM" id="SSF142433">
    <property type="entry name" value="CinA-like"/>
    <property type="match status" value="1"/>
</dbReference>
<dbReference type="NCBIfam" id="TIGR00199">
    <property type="entry name" value="PncC_domain"/>
    <property type="match status" value="1"/>
</dbReference>
<proteinExistence type="predicted"/>
<name>A0A1Y4LUM0_9FIRM</name>
<gene>
    <name evidence="2" type="ORF">B5F14_05985</name>
</gene>
<dbReference type="Gene3D" id="3.90.950.20">
    <property type="entry name" value="CinA-like"/>
    <property type="match status" value="1"/>
</dbReference>
<evidence type="ECO:0000313" key="3">
    <source>
        <dbReference type="Proteomes" id="UP000195447"/>
    </source>
</evidence>
<protein>
    <submittedName>
        <fullName evidence="2">Damage-inducible protein CinA</fullName>
    </submittedName>
</protein>